<evidence type="ECO:0000256" key="8">
    <source>
        <dbReference type="ARBA" id="ARBA00022833"/>
    </source>
</evidence>
<dbReference type="InterPro" id="IPR019475">
    <property type="entry name" value="DNA_primase_DnaB-bd"/>
</dbReference>
<gene>
    <name evidence="12" type="primary">dnaG</name>
    <name evidence="16" type="ORF">EJK17_00050</name>
</gene>
<dbReference type="InterPro" id="IPR036977">
    <property type="entry name" value="DNA_primase_Znf_CHC2"/>
</dbReference>
<dbReference type="SUPFAM" id="SSF57783">
    <property type="entry name" value="Zinc beta-ribbon"/>
    <property type="match status" value="1"/>
</dbReference>
<evidence type="ECO:0000313" key="16">
    <source>
        <dbReference type="EMBL" id="RVU71705.1"/>
    </source>
</evidence>
<dbReference type="InterPro" id="IPR034151">
    <property type="entry name" value="TOPRIM_DnaG_bac"/>
</dbReference>
<comment type="similarity">
    <text evidence="12 13">Belongs to the DnaG primase family.</text>
</comment>
<feature type="domain" description="Toprim" evidence="15">
    <location>
        <begin position="257"/>
        <end position="339"/>
    </location>
</feature>
<keyword evidence="1 12" id="KW-0240">DNA-directed RNA polymerase</keyword>
<evidence type="ECO:0000259" key="15">
    <source>
        <dbReference type="PROSITE" id="PS50880"/>
    </source>
</evidence>
<dbReference type="Pfam" id="PF10410">
    <property type="entry name" value="DnaB_bind"/>
    <property type="match status" value="1"/>
</dbReference>
<evidence type="ECO:0000256" key="7">
    <source>
        <dbReference type="ARBA" id="ARBA00022771"/>
    </source>
</evidence>
<dbReference type="InterPro" id="IPR030846">
    <property type="entry name" value="DnaG_bac"/>
</dbReference>
<dbReference type="PROSITE" id="PS50880">
    <property type="entry name" value="TOPRIM"/>
    <property type="match status" value="1"/>
</dbReference>
<evidence type="ECO:0000256" key="1">
    <source>
        <dbReference type="ARBA" id="ARBA00022478"/>
    </source>
</evidence>
<protein>
    <recommendedName>
        <fullName evidence="12 13">DNA primase</fullName>
        <ecNumber evidence="12">2.7.7.101</ecNumber>
    </recommendedName>
</protein>
<dbReference type="AlphaFoldDB" id="A0A437SXQ9"/>
<name>A0A437SXQ9_9LACO</name>
<dbReference type="CDD" id="cd03364">
    <property type="entry name" value="TOPRIM_DnaG_primases"/>
    <property type="match status" value="1"/>
</dbReference>
<dbReference type="PIRSF" id="PIRSF002811">
    <property type="entry name" value="DnaG"/>
    <property type="match status" value="1"/>
</dbReference>
<evidence type="ECO:0000256" key="3">
    <source>
        <dbReference type="ARBA" id="ARBA00022679"/>
    </source>
</evidence>
<dbReference type="InterPro" id="IPR013264">
    <property type="entry name" value="DNAG_N"/>
</dbReference>
<dbReference type="Gene3D" id="3.90.980.10">
    <property type="entry name" value="DNA primase, catalytic core, N-terminal domain"/>
    <property type="match status" value="1"/>
</dbReference>
<dbReference type="InterPro" id="IPR006295">
    <property type="entry name" value="DNA_primase_DnaG"/>
</dbReference>
<evidence type="ECO:0000256" key="10">
    <source>
        <dbReference type="ARBA" id="ARBA00023125"/>
    </source>
</evidence>
<evidence type="ECO:0000256" key="2">
    <source>
        <dbReference type="ARBA" id="ARBA00022515"/>
    </source>
</evidence>
<dbReference type="SUPFAM" id="SSF56731">
    <property type="entry name" value="DNA primase core"/>
    <property type="match status" value="1"/>
</dbReference>
<dbReference type="GO" id="GO:0008270">
    <property type="term" value="F:zinc ion binding"/>
    <property type="evidence" value="ECO:0007669"/>
    <property type="project" value="UniProtKB-UniRule"/>
</dbReference>
<keyword evidence="2 12" id="KW-0639">Primosome</keyword>
<dbReference type="GO" id="GO:0003677">
    <property type="term" value="F:DNA binding"/>
    <property type="evidence" value="ECO:0007669"/>
    <property type="project" value="UniProtKB-KW"/>
</dbReference>
<proteinExistence type="inferred from homology"/>
<comment type="domain">
    <text evidence="12">Contains an N-terminal zinc-binding domain, a central core domain that contains the primase activity, and a C-terminal DnaB-binding domain.</text>
</comment>
<keyword evidence="8 12" id="KW-0862">Zinc</keyword>
<dbReference type="HAMAP" id="MF_00974">
    <property type="entry name" value="DNA_primase_DnaG"/>
    <property type="match status" value="1"/>
</dbReference>
<keyword evidence="3 12" id="KW-0808">Transferase</keyword>
<dbReference type="GO" id="GO:0005737">
    <property type="term" value="C:cytoplasm"/>
    <property type="evidence" value="ECO:0007669"/>
    <property type="project" value="TreeGrafter"/>
</dbReference>
<organism evidence="16 17">
    <name type="scientific">Lactobacillus xujianguonis</name>
    <dbReference type="NCBI Taxonomy" id="2495899"/>
    <lineage>
        <taxon>Bacteria</taxon>
        <taxon>Bacillati</taxon>
        <taxon>Bacillota</taxon>
        <taxon>Bacilli</taxon>
        <taxon>Lactobacillales</taxon>
        <taxon>Lactobacillaceae</taxon>
        <taxon>Lactobacillus</taxon>
    </lineage>
</organism>
<keyword evidence="10 12" id="KW-0238">DNA-binding</keyword>
<dbReference type="Pfam" id="PF01807">
    <property type="entry name" value="Zn_ribbon_DnaG"/>
    <property type="match status" value="1"/>
</dbReference>
<keyword evidence="9" id="KW-0460">Magnesium</keyword>
<feature type="zinc finger region" description="CHC2-type" evidence="12 14">
    <location>
        <begin position="40"/>
        <end position="64"/>
    </location>
</feature>
<evidence type="ECO:0000313" key="17">
    <source>
        <dbReference type="Proteomes" id="UP000288291"/>
    </source>
</evidence>
<keyword evidence="5 12" id="KW-0235">DNA replication</keyword>
<dbReference type="GO" id="GO:1990077">
    <property type="term" value="C:primosome complex"/>
    <property type="evidence" value="ECO:0007669"/>
    <property type="project" value="UniProtKB-KW"/>
</dbReference>
<comment type="function">
    <text evidence="12 13">RNA polymerase that catalyzes the synthesis of short RNA molecules used as primers for DNA polymerase during DNA replication.</text>
</comment>
<comment type="catalytic activity">
    <reaction evidence="12">
        <text>ssDNA + n NTP = ssDNA/pppN(pN)n-1 hybrid + (n-1) diphosphate.</text>
        <dbReference type="EC" id="2.7.7.101"/>
    </reaction>
</comment>
<evidence type="ECO:0000256" key="9">
    <source>
        <dbReference type="ARBA" id="ARBA00022842"/>
    </source>
</evidence>
<comment type="cofactor">
    <cofactor evidence="12 13 14">
        <name>Zn(2+)</name>
        <dbReference type="ChEBI" id="CHEBI:29105"/>
    </cofactor>
    <text evidence="12 13 14">Binds 1 zinc ion per monomer.</text>
</comment>
<dbReference type="PANTHER" id="PTHR30313:SF2">
    <property type="entry name" value="DNA PRIMASE"/>
    <property type="match status" value="1"/>
</dbReference>
<dbReference type="Gene3D" id="1.10.860.10">
    <property type="entry name" value="DNAb Helicase, Chain A"/>
    <property type="match status" value="1"/>
</dbReference>
<dbReference type="InterPro" id="IPR006171">
    <property type="entry name" value="TOPRIM_dom"/>
</dbReference>
<dbReference type="Pfam" id="PF08275">
    <property type="entry name" value="DNAG_N"/>
    <property type="match status" value="1"/>
</dbReference>
<sequence>MAGRISEDFINEVRSSVNIVDVISQYVSLEKKGKDYLGLCPFHQEKTPSFTVNEEKQFFKCFGCGKGGNVFKFLMYKDNLTFPESVQEVAEFAHIPMPNNYSKTAVKANPLIELHREAVNFYHRVLLSTKAGERGMQYAEKRKLDQDTLEHFQIGYAPKQDNLLLTYLRGKKFDDDLLAKSGLFVQSKDGRLFDRFRDRLMFPLANENGQVIGFSGRRISDDKTEAKYMNSPETEIFTKSKVLFHFAEAKKAAREEGHLVLYEGYMDVISAYKAGVKSGIASMGTSLTDQQVYMLRRVTSEIIINYDGDDPGVHAEERAARMFEKAGGFKLGIVVLPEKLDPDEYVKKFGAEKYQKEIQGALSPIDFFLQRIAKKFNLNNDREKVTFLDEAVKEIARVSNPVEQDLYLEKLAREQNVSKDSLKANLLRERRRQNRARRHQGKAITEKTDLPESTAIPTITTEDPAQIRLLYLFMHSEEARNYMLENKFLFPGDKYAEIANLWLKFIETHEKTDTNSFSDFIPDQLQGIIVNAEMTKMPPDSSPREIIEIVESLRRRSIDSQLKQLQSQIMDAQRRQDNDTIIKLTQRILELKRTRDKKEAF</sequence>
<keyword evidence="17" id="KW-1185">Reference proteome</keyword>
<dbReference type="GO" id="GO:0003899">
    <property type="term" value="F:DNA-directed RNA polymerase activity"/>
    <property type="evidence" value="ECO:0007669"/>
    <property type="project" value="UniProtKB-UniRule"/>
</dbReference>
<reference evidence="16 17" key="1">
    <citation type="submission" date="2018-12" db="EMBL/GenBank/DDBJ databases">
        <authorList>
            <person name="Meng J."/>
        </authorList>
    </citation>
    <scope>NUCLEOTIDE SEQUENCE [LARGE SCALE GENOMIC DNA]</scope>
    <source>
        <strain evidence="16 17">HT111-2</strain>
    </source>
</reference>
<keyword evidence="7 12" id="KW-0863">Zinc-finger</keyword>
<dbReference type="FunFam" id="3.90.580.10:FF:000001">
    <property type="entry name" value="DNA primase"/>
    <property type="match status" value="1"/>
</dbReference>
<evidence type="ECO:0000256" key="11">
    <source>
        <dbReference type="ARBA" id="ARBA00023163"/>
    </source>
</evidence>
<evidence type="ECO:0000256" key="4">
    <source>
        <dbReference type="ARBA" id="ARBA00022695"/>
    </source>
</evidence>
<comment type="caution">
    <text evidence="16">The sequence shown here is derived from an EMBL/GenBank/DDBJ whole genome shotgun (WGS) entry which is preliminary data.</text>
</comment>
<keyword evidence="11 12" id="KW-0804">Transcription</keyword>
<dbReference type="PANTHER" id="PTHR30313">
    <property type="entry name" value="DNA PRIMASE"/>
    <property type="match status" value="1"/>
</dbReference>
<dbReference type="NCBIfam" id="TIGR01391">
    <property type="entry name" value="dnaG"/>
    <property type="match status" value="1"/>
</dbReference>
<comment type="subunit">
    <text evidence="12">Monomer. Interacts with DnaB.</text>
</comment>
<dbReference type="Gene3D" id="3.40.1360.10">
    <property type="match status" value="1"/>
</dbReference>
<dbReference type="FunFam" id="3.90.980.10:FF:000001">
    <property type="entry name" value="DNA primase"/>
    <property type="match status" value="1"/>
</dbReference>
<dbReference type="RefSeq" id="WP_103661224.1">
    <property type="nucleotide sequence ID" value="NZ_ML136871.1"/>
</dbReference>
<dbReference type="InterPro" id="IPR002694">
    <property type="entry name" value="Znf_CHC2"/>
</dbReference>
<dbReference type="GO" id="GO:0006269">
    <property type="term" value="P:DNA replication, synthesis of primer"/>
    <property type="evidence" value="ECO:0007669"/>
    <property type="project" value="UniProtKB-UniRule"/>
</dbReference>
<keyword evidence="6 12" id="KW-0479">Metal-binding</keyword>
<dbReference type="Pfam" id="PF13155">
    <property type="entry name" value="Toprim_2"/>
    <property type="match status" value="1"/>
</dbReference>
<dbReference type="InterPro" id="IPR050219">
    <property type="entry name" value="DnaG_primase"/>
</dbReference>
<evidence type="ECO:0000256" key="5">
    <source>
        <dbReference type="ARBA" id="ARBA00022705"/>
    </source>
</evidence>
<dbReference type="GO" id="GO:0000428">
    <property type="term" value="C:DNA-directed RNA polymerase complex"/>
    <property type="evidence" value="ECO:0007669"/>
    <property type="project" value="UniProtKB-KW"/>
</dbReference>
<dbReference type="SMART" id="SM00400">
    <property type="entry name" value="ZnF_CHCC"/>
    <property type="match status" value="1"/>
</dbReference>
<dbReference type="InterPro" id="IPR016136">
    <property type="entry name" value="DNA_helicase_N/primase_C"/>
</dbReference>
<dbReference type="EMBL" id="RXIA01000001">
    <property type="protein sequence ID" value="RVU71705.1"/>
    <property type="molecule type" value="Genomic_DNA"/>
</dbReference>
<accession>A0A437SXQ9</accession>
<keyword evidence="4 12" id="KW-0548">Nucleotidyltransferase</keyword>
<dbReference type="InterPro" id="IPR037068">
    <property type="entry name" value="DNA_primase_core_N_sf"/>
</dbReference>
<evidence type="ECO:0000256" key="14">
    <source>
        <dbReference type="PIRSR" id="PIRSR002811-1"/>
    </source>
</evidence>
<dbReference type="Proteomes" id="UP000288291">
    <property type="component" value="Unassembled WGS sequence"/>
</dbReference>
<dbReference type="Gene3D" id="3.90.580.10">
    <property type="entry name" value="Zinc finger, CHC2-type domain"/>
    <property type="match status" value="1"/>
</dbReference>
<evidence type="ECO:0000256" key="13">
    <source>
        <dbReference type="PIRNR" id="PIRNR002811"/>
    </source>
</evidence>
<evidence type="ECO:0000256" key="12">
    <source>
        <dbReference type="HAMAP-Rule" id="MF_00974"/>
    </source>
</evidence>
<dbReference type="SMART" id="SM00493">
    <property type="entry name" value="TOPRIM"/>
    <property type="match status" value="1"/>
</dbReference>
<evidence type="ECO:0000256" key="6">
    <source>
        <dbReference type="ARBA" id="ARBA00022723"/>
    </source>
</evidence>
<dbReference type="EC" id="2.7.7.101" evidence="12"/>